<keyword evidence="2" id="KW-1185">Reference proteome</keyword>
<name>A0ABU8XFH5_9BURK</name>
<evidence type="ECO:0000313" key="2">
    <source>
        <dbReference type="Proteomes" id="UP001367030"/>
    </source>
</evidence>
<dbReference type="RefSeq" id="WP_340337864.1">
    <property type="nucleotide sequence ID" value="NZ_JBBKZS010000012.1"/>
</dbReference>
<accession>A0ABU8XFH5</accession>
<organism evidence="1 2">
    <name type="scientific">Variovorax robiniae</name>
    <dbReference type="NCBI Taxonomy" id="1836199"/>
    <lineage>
        <taxon>Bacteria</taxon>
        <taxon>Pseudomonadati</taxon>
        <taxon>Pseudomonadota</taxon>
        <taxon>Betaproteobacteria</taxon>
        <taxon>Burkholderiales</taxon>
        <taxon>Comamonadaceae</taxon>
        <taxon>Variovorax</taxon>
    </lineage>
</organism>
<evidence type="ECO:0000313" key="1">
    <source>
        <dbReference type="EMBL" id="MEJ8857795.1"/>
    </source>
</evidence>
<dbReference type="Proteomes" id="UP001367030">
    <property type="component" value="Unassembled WGS sequence"/>
</dbReference>
<protein>
    <submittedName>
        <fullName evidence="1">Uncharacterized protein</fullName>
    </submittedName>
</protein>
<dbReference type="EMBL" id="JBBKZS010000012">
    <property type="protein sequence ID" value="MEJ8857795.1"/>
    <property type="molecule type" value="Genomic_DNA"/>
</dbReference>
<comment type="caution">
    <text evidence="1">The sequence shown here is derived from an EMBL/GenBank/DDBJ whole genome shotgun (WGS) entry which is preliminary data.</text>
</comment>
<proteinExistence type="predicted"/>
<sequence length="119" mass="12331">MKANPAELELIGGALAAIERVLARVDSGLPSPPPVSSPPAAGDPGVLQEEARYLGQSRESAIHCCLTSASTLLVVSQDLLRAAAGHTAAEEERQLRTQVGHVKAAGRAAYRAALILAEQ</sequence>
<gene>
    <name evidence="1" type="ORF">WKW79_24700</name>
</gene>
<reference evidence="1 2" key="1">
    <citation type="submission" date="2024-03" db="EMBL/GenBank/DDBJ databases">
        <title>Novel species of the genus Variovorax.</title>
        <authorList>
            <person name="Liu Q."/>
            <person name="Xin Y.-H."/>
        </authorList>
    </citation>
    <scope>NUCLEOTIDE SEQUENCE [LARGE SCALE GENOMIC DNA]</scope>
    <source>
        <strain evidence="1 2">KACC 18901</strain>
    </source>
</reference>